<reference evidence="2 3" key="1">
    <citation type="submission" date="2020-08" db="EMBL/GenBank/DDBJ databases">
        <title>Genomic Encyclopedia of Type Strains, Phase IV (KMG-IV): sequencing the most valuable type-strain genomes for metagenomic binning, comparative biology and taxonomic classification.</title>
        <authorList>
            <person name="Goeker M."/>
        </authorList>
    </citation>
    <scope>NUCLEOTIDE SEQUENCE [LARGE SCALE GENOMIC DNA]</scope>
    <source>
        <strain evidence="2 3">DSM 105721</strain>
    </source>
</reference>
<evidence type="ECO:0000313" key="2">
    <source>
        <dbReference type="EMBL" id="MBB4027790.1"/>
    </source>
</evidence>
<protein>
    <submittedName>
        <fullName evidence="2">Lipopolysaccharide assembly outer membrane protein LptD (OstA)</fullName>
    </submittedName>
</protein>
<dbReference type="AlphaFoldDB" id="A0A7W6HZF8"/>
<evidence type="ECO:0000313" key="3">
    <source>
        <dbReference type="Proteomes" id="UP000546007"/>
    </source>
</evidence>
<dbReference type="GeneID" id="93101500"/>
<dbReference type="GO" id="GO:1990351">
    <property type="term" value="C:transporter complex"/>
    <property type="evidence" value="ECO:0007669"/>
    <property type="project" value="TreeGrafter"/>
</dbReference>
<dbReference type="InterPro" id="IPR045659">
    <property type="entry name" value="LptD_2"/>
</dbReference>
<dbReference type="EMBL" id="JACIES010000013">
    <property type="protein sequence ID" value="MBB4027790.1"/>
    <property type="molecule type" value="Genomic_DNA"/>
</dbReference>
<dbReference type="InterPro" id="IPR050218">
    <property type="entry name" value="LptD"/>
</dbReference>
<dbReference type="Proteomes" id="UP000546007">
    <property type="component" value="Unassembled WGS sequence"/>
</dbReference>
<feature type="domain" description="LPS-assembly protein LptD central" evidence="1">
    <location>
        <begin position="212"/>
        <end position="689"/>
    </location>
</feature>
<keyword evidence="3" id="KW-1185">Reference proteome</keyword>
<dbReference type="PANTHER" id="PTHR30189:SF1">
    <property type="entry name" value="LPS-ASSEMBLY PROTEIN LPTD"/>
    <property type="match status" value="1"/>
</dbReference>
<dbReference type="GO" id="GO:0009279">
    <property type="term" value="C:cell outer membrane"/>
    <property type="evidence" value="ECO:0007669"/>
    <property type="project" value="TreeGrafter"/>
</dbReference>
<accession>A0A7W6HZF8</accession>
<sequence length="856" mass="97222">MIALPIILSSNGLASEIIFGQNLFITAIDTTGQPGDSIRIVYDSAGIPIDTIRNDSAQSKPLFDDLVKYDADDSVRFSIQEKKVYLYGNGFVKYLTTELRADYIELDMDKKLAMATGVPDSVGKLKGTPKFKDGGQEFESTELHYNFDTKKGYVTEIITQEGEGYIQGKTTKKMSDSVYCVKHGMYTTCDEHDHPHFGLNMSKAKMIKDKKIFVGFTNLELEGIPLPIFIPFGFFPITKKATSGIIMPTYGEERMRGFNLRGGGYYIYINDYIDMNITGDIYTNGSWGLQYATQYRKRYKFNGNLNFTISKNYVSEKGLPDYQESSDWSVRWTHTQDGKANPYSSFSASVDMSSANNNYYNANTVDGIANQRKQSSISWSKKWPESPFSLSGSFNHSQNSRDTSIAITLPNLSLRMTQIYPFRKKGKSGEMKWYDNIGVSYSAELRNSIQTKEDKLFKSSFERDWSNGFKHNIPISLQFKIAKDVTFTPSLNYNGYLNLKTIEKIWIPDTSANGGQFITRDVPGLNYSHDYSASGSIGYTPTIYGMFMFKPGCKVVAIRHMIRPSISASYTPAIKPLGNYKKSYFDGEKEVEYDIHEGLTYRPNTTGGKQSGSISFSLDNNVEMKVRNDKDTTGDEEFKKVKLLESFRLSTSYNPFADSMNFSNISISARTKILNNKVDLNFSGTIDPYAIDTNNVRYNKYHGKLGRLTNATISTNFSFSADNGQNKEKKNDLVGGFYDDYVDFDVPWNISISYNLTYSKPSPYKSPTISQIINFSGDLSLTPKWKLTFQSGYDIKNKEVTSTSFSVTRDLHCWEMTFNCMPFGQHQSYNFEIHVRSSLLRDLKLTKRDSWYDRRL</sequence>
<dbReference type="RefSeq" id="WP_124317219.1">
    <property type="nucleotide sequence ID" value="NZ_AP028155.1"/>
</dbReference>
<organism evidence="2 3">
    <name type="scientific">Butyricimonas faecihominis</name>
    <dbReference type="NCBI Taxonomy" id="1472416"/>
    <lineage>
        <taxon>Bacteria</taxon>
        <taxon>Pseudomonadati</taxon>
        <taxon>Bacteroidota</taxon>
        <taxon>Bacteroidia</taxon>
        <taxon>Bacteroidales</taxon>
        <taxon>Odoribacteraceae</taxon>
        <taxon>Butyricimonas</taxon>
    </lineage>
</organism>
<dbReference type="Pfam" id="PF19838">
    <property type="entry name" value="LptD_2"/>
    <property type="match status" value="1"/>
</dbReference>
<name>A0A7W6HZF8_9BACT</name>
<proteinExistence type="predicted"/>
<dbReference type="OrthoDB" id="9802320at2"/>
<comment type="caution">
    <text evidence="2">The sequence shown here is derived from an EMBL/GenBank/DDBJ whole genome shotgun (WGS) entry which is preliminary data.</text>
</comment>
<evidence type="ECO:0000259" key="1">
    <source>
        <dbReference type="Pfam" id="PF19838"/>
    </source>
</evidence>
<gene>
    <name evidence="2" type="ORF">GGR14_003604</name>
</gene>
<dbReference type="PANTHER" id="PTHR30189">
    <property type="entry name" value="LPS-ASSEMBLY PROTEIN"/>
    <property type="match status" value="1"/>
</dbReference>